<evidence type="ECO:0000313" key="3">
    <source>
        <dbReference type="Proteomes" id="UP000030651"/>
    </source>
</evidence>
<gene>
    <name evidence="2" type="ORF">PFICI_07797</name>
</gene>
<dbReference type="OrthoDB" id="194358at2759"/>
<dbReference type="PANTHER" id="PTHR24148:SF73">
    <property type="entry name" value="HET DOMAIN PROTEIN (AFU_ORTHOLOGUE AFUA_8G01020)"/>
    <property type="match status" value="1"/>
</dbReference>
<protein>
    <recommendedName>
        <fullName evidence="1">Heterokaryon incompatibility domain-containing protein</fullName>
    </recommendedName>
</protein>
<dbReference type="eggNOG" id="ENOG502SJ8J">
    <property type="taxonomic scope" value="Eukaryota"/>
</dbReference>
<dbReference type="InterPro" id="IPR010730">
    <property type="entry name" value="HET"/>
</dbReference>
<dbReference type="AlphaFoldDB" id="W3X2C0"/>
<feature type="domain" description="Heterokaryon incompatibility" evidence="1">
    <location>
        <begin position="45"/>
        <end position="216"/>
    </location>
</feature>
<dbReference type="EMBL" id="KI912113">
    <property type="protein sequence ID" value="ETS80268.1"/>
    <property type="molecule type" value="Genomic_DNA"/>
</dbReference>
<dbReference type="OMA" id="FISEEYH"/>
<organism evidence="2 3">
    <name type="scientific">Pestalotiopsis fici (strain W106-1 / CGMCC3.15140)</name>
    <dbReference type="NCBI Taxonomy" id="1229662"/>
    <lineage>
        <taxon>Eukaryota</taxon>
        <taxon>Fungi</taxon>
        <taxon>Dikarya</taxon>
        <taxon>Ascomycota</taxon>
        <taxon>Pezizomycotina</taxon>
        <taxon>Sordariomycetes</taxon>
        <taxon>Xylariomycetidae</taxon>
        <taxon>Amphisphaeriales</taxon>
        <taxon>Sporocadaceae</taxon>
        <taxon>Pestalotiopsis</taxon>
    </lineage>
</organism>
<evidence type="ECO:0000313" key="2">
    <source>
        <dbReference type="EMBL" id="ETS80268.1"/>
    </source>
</evidence>
<keyword evidence="3" id="KW-1185">Reference proteome</keyword>
<dbReference type="RefSeq" id="XP_007834569.1">
    <property type="nucleotide sequence ID" value="XM_007836378.1"/>
</dbReference>
<dbReference type="InterPro" id="IPR052895">
    <property type="entry name" value="HetReg/Transcr_Mod"/>
</dbReference>
<dbReference type="STRING" id="1229662.W3X2C0"/>
<accession>W3X2C0</accession>
<dbReference type="GeneID" id="19272810"/>
<name>W3X2C0_PESFW</name>
<dbReference type="Pfam" id="PF06985">
    <property type="entry name" value="HET"/>
    <property type="match status" value="1"/>
</dbReference>
<dbReference type="Pfam" id="PF26639">
    <property type="entry name" value="Het-6_barrel"/>
    <property type="match status" value="1"/>
</dbReference>
<proteinExistence type="predicted"/>
<dbReference type="HOGENOM" id="CLU_004184_7_2_1"/>
<dbReference type="PANTHER" id="PTHR24148">
    <property type="entry name" value="ANKYRIN REPEAT DOMAIN-CONTAINING PROTEIN 39 HOMOLOG-RELATED"/>
    <property type="match status" value="1"/>
</dbReference>
<sequence>MEKISYRPLPEKGSIRLLIVEPCIAANQLVTCRLEHHNFEELREYQALSYTWGDEKDVLPLLIDGTRCLAQRNLVEALTALHPASVAYTIWVDAICINQADILERNNQVSQMKAIYSRAKSVVVWLGAATAFSDLGLEMVQTISTKLLESRHGSRVKVGSTLEHGSAKGTMSIAEFQNYYKSVLSLFNNSENIQGLDEAVRLLSRRWWTRIWTLQESVLCHEVTVHCGKRAVPLYCFYDLAYFIFFSMSFGSWPGGPVDQHVAVREVWRIADLRDHITERGHIKWLLALDSSWNRDASDPKDKVIGLLGLIGSGNQIMPDYSSTTAKVYQQAFIAAATEDKSLSFLGFISEEYHLRDARLPTWLPDLQLHSKPNSDYIASLSKAIFNRSVYNASLSSSWDSYTMSTNDDESVLVVSGVEVDTVTTIASQAPGKILTDDPSVWIKLMEVVLHEWRGHMPQTTNYLNADESSAQAFWRCVLVDLKQGSLHANFDPGKPIRMDEGDYYSLSNLDSDESHHQLLSYWASFCRLGMQLRLIEQFNRRFFVSEKGYIGMGPPWLEQNDKICILLGGSVPYVLRRSLNNTWSYVGECYVHGIMDGEVIRQTQNGEYSYQEFRIK</sequence>
<evidence type="ECO:0000259" key="1">
    <source>
        <dbReference type="Pfam" id="PF06985"/>
    </source>
</evidence>
<dbReference type="InParanoid" id="W3X2C0"/>
<reference evidence="3" key="1">
    <citation type="journal article" date="2015" name="BMC Genomics">
        <title>Genomic and transcriptomic analysis of the endophytic fungus Pestalotiopsis fici reveals its lifestyle and high potential for synthesis of natural products.</title>
        <authorList>
            <person name="Wang X."/>
            <person name="Zhang X."/>
            <person name="Liu L."/>
            <person name="Xiang M."/>
            <person name="Wang W."/>
            <person name="Sun X."/>
            <person name="Che Y."/>
            <person name="Guo L."/>
            <person name="Liu G."/>
            <person name="Guo L."/>
            <person name="Wang C."/>
            <person name="Yin W.B."/>
            <person name="Stadler M."/>
            <person name="Zhang X."/>
            <person name="Liu X."/>
        </authorList>
    </citation>
    <scope>NUCLEOTIDE SEQUENCE [LARGE SCALE GENOMIC DNA]</scope>
    <source>
        <strain evidence="3">W106-1 / CGMCC3.15140</strain>
    </source>
</reference>
<dbReference type="Proteomes" id="UP000030651">
    <property type="component" value="Unassembled WGS sequence"/>
</dbReference>
<dbReference type="KEGG" id="pfy:PFICI_07797"/>